<name>A0A9D1QEF8_9BACT</name>
<comment type="caution">
    <text evidence="2">The sequence shown here is derived from an EMBL/GenBank/DDBJ whole genome shotgun (WGS) entry which is preliminary data.</text>
</comment>
<evidence type="ECO:0000313" key="3">
    <source>
        <dbReference type="Proteomes" id="UP000823926"/>
    </source>
</evidence>
<protein>
    <submittedName>
        <fullName evidence="2">Uncharacterized protein</fullName>
    </submittedName>
</protein>
<dbReference type="Proteomes" id="UP000823926">
    <property type="component" value="Unassembled WGS sequence"/>
</dbReference>
<reference evidence="2" key="2">
    <citation type="submission" date="2021-04" db="EMBL/GenBank/DDBJ databases">
        <authorList>
            <person name="Gilroy R."/>
        </authorList>
    </citation>
    <scope>NUCLEOTIDE SEQUENCE</scope>
    <source>
        <strain evidence="2">ChiBcec15-1070</strain>
    </source>
</reference>
<gene>
    <name evidence="2" type="ORF">H9888_06375</name>
</gene>
<accession>A0A9D1QEF8</accession>
<feature type="signal peptide" evidence="1">
    <location>
        <begin position="1"/>
        <end position="23"/>
    </location>
</feature>
<reference evidence="2" key="1">
    <citation type="journal article" date="2021" name="PeerJ">
        <title>Extensive microbial diversity within the chicken gut microbiome revealed by metagenomics and culture.</title>
        <authorList>
            <person name="Gilroy R."/>
            <person name="Ravi A."/>
            <person name="Getino M."/>
            <person name="Pursley I."/>
            <person name="Horton D.L."/>
            <person name="Alikhan N.F."/>
            <person name="Baker D."/>
            <person name="Gharbi K."/>
            <person name="Hall N."/>
            <person name="Watson M."/>
            <person name="Adriaenssens E.M."/>
            <person name="Foster-Nyarko E."/>
            <person name="Jarju S."/>
            <person name="Secka A."/>
            <person name="Antonio M."/>
            <person name="Oren A."/>
            <person name="Chaudhuri R.R."/>
            <person name="La Ragione R."/>
            <person name="Hildebrand F."/>
            <person name="Pallen M.J."/>
        </authorList>
    </citation>
    <scope>NUCLEOTIDE SEQUENCE</scope>
    <source>
        <strain evidence="2">ChiBcec15-1070</strain>
    </source>
</reference>
<keyword evidence="1" id="KW-0732">Signal</keyword>
<organism evidence="2 3">
    <name type="scientific">Candidatus Rikenella faecigallinarum</name>
    <dbReference type="NCBI Taxonomy" id="2838745"/>
    <lineage>
        <taxon>Bacteria</taxon>
        <taxon>Pseudomonadati</taxon>
        <taxon>Bacteroidota</taxon>
        <taxon>Bacteroidia</taxon>
        <taxon>Bacteroidales</taxon>
        <taxon>Rikenellaceae</taxon>
        <taxon>Rikenella</taxon>
    </lineage>
</organism>
<evidence type="ECO:0000256" key="1">
    <source>
        <dbReference type="SAM" id="SignalP"/>
    </source>
</evidence>
<dbReference type="EMBL" id="DXHL01000030">
    <property type="protein sequence ID" value="HIW11109.1"/>
    <property type="molecule type" value="Genomic_DNA"/>
</dbReference>
<sequence length="170" mass="19286">MMKHPFTLFAVIAAAVLSTSAMAQEFDAKLKRFILVDDGKYTPELTCEEAVKLGFTVNDFNRYVAYVEQLNQHDAPALTRPENLFLASYLEVQNNRLVLTIPLEKALRAGATVEGYLQTMELVNEANNESSMEWKKLRDYLTQHQKLVQEFALEHPDSSAVKTVYTAPKQ</sequence>
<dbReference type="AlphaFoldDB" id="A0A9D1QEF8"/>
<proteinExistence type="predicted"/>
<evidence type="ECO:0000313" key="2">
    <source>
        <dbReference type="EMBL" id="HIW11109.1"/>
    </source>
</evidence>
<feature type="chain" id="PRO_5038415155" evidence="1">
    <location>
        <begin position="24"/>
        <end position="170"/>
    </location>
</feature>